<evidence type="ECO:0000313" key="5">
    <source>
        <dbReference type="EMBL" id="MQT13349.1"/>
    </source>
</evidence>
<dbReference type="PRINTS" id="PR01790">
    <property type="entry name" value="SMP30FAMILY"/>
</dbReference>
<evidence type="ECO:0000259" key="4">
    <source>
        <dbReference type="Pfam" id="PF08450"/>
    </source>
</evidence>
<name>A0A6A7Y738_9HYPH</name>
<feature type="binding site" evidence="3">
    <location>
        <position position="103"/>
    </location>
    <ligand>
        <name>substrate</name>
    </ligand>
</feature>
<keyword evidence="3" id="KW-0862">Zinc</keyword>
<dbReference type="Pfam" id="PF08450">
    <property type="entry name" value="SGL"/>
    <property type="match status" value="1"/>
</dbReference>
<dbReference type="InterPro" id="IPR011042">
    <property type="entry name" value="6-blade_b-propeller_TolB-like"/>
</dbReference>
<evidence type="ECO:0000256" key="2">
    <source>
        <dbReference type="PIRSR" id="PIRSR605511-1"/>
    </source>
</evidence>
<evidence type="ECO:0000256" key="1">
    <source>
        <dbReference type="ARBA" id="ARBA00008853"/>
    </source>
</evidence>
<dbReference type="RefSeq" id="WP_153481711.1">
    <property type="nucleotide sequence ID" value="NZ_VWNA01000001.1"/>
</dbReference>
<feature type="binding site" evidence="3">
    <location>
        <position position="207"/>
    </location>
    <ligand>
        <name>a divalent metal cation</name>
        <dbReference type="ChEBI" id="CHEBI:60240"/>
    </ligand>
</feature>
<proteinExistence type="inferred from homology"/>
<dbReference type="GO" id="GO:0005509">
    <property type="term" value="F:calcium ion binding"/>
    <property type="evidence" value="ECO:0007669"/>
    <property type="project" value="TreeGrafter"/>
</dbReference>
<evidence type="ECO:0000256" key="3">
    <source>
        <dbReference type="PIRSR" id="PIRSR605511-2"/>
    </source>
</evidence>
<dbReference type="EMBL" id="VWNA01000001">
    <property type="protein sequence ID" value="MQT13349.1"/>
    <property type="molecule type" value="Genomic_DNA"/>
</dbReference>
<evidence type="ECO:0000313" key="6">
    <source>
        <dbReference type="Proteomes" id="UP000332515"/>
    </source>
</evidence>
<gene>
    <name evidence="5" type="ORF">F0357_11990</name>
</gene>
<keyword evidence="3" id="KW-0479">Metal-binding</keyword>
<dbReference type="PANTHER" id="PTHR10907">
    <property type="entry name" value="REGUCALCIN"/>
    <property type="match status" value="1"/>
</dbReference>
<dbReference type="Proteomes" id="UP000332515">
    <property type="component" value="Unassembled WGS sequence"/>
</dbReference>
<dbReference type="SUPFAM" id="SSF63829">
    <property type="entry name" value="Calcium-dependent phosphotriesterase"/>
    <property type="match status" value="1"/>
</dbReference>
<dbReference type="AlphaFoldDB" id="A0A6A7Y738"/>
<comment type="caution">
    <text evidence="5">The sequence shown here is derived from an EMBL/GenBank/DDBJ whole genome shotgun (WGS) entry which is preliminary data.</text>
</comment>
<sequence>MDQTPQCIVPAGDRCGEGVIWEEREQALYWTDINRFLIHRYDWATQSTRFWFFDEPVTTIGLTDRPGTLIVSLGSKLILWQPETDTRRDHGFVLPGTPAVRFNDGAVGPDGRLWIGSMRNNVLPTGEGSPAGGTDGKLFRVDRDGAVAVMLEGLGIANTMVWSPDGGTFYTADTLADAIWAFDLAAGPGTLSNQRPFLVDFGRGHPDGSQIDADGRLWNCRYGGGCIVRVAPGGAIDGIVEMPVTNITNCTFGGPDLKTLYITTAAGGPAERLAGGLYAAAVDVPGRAEYRFPLA</sequence>
<feature type="binding site" evidence="3">
    <location>
        <position position="101"/>
    </location>
    <ligand>
        <name>substrate</name>
    </ligand>
</feature>
<feature type="domain" description="SMP-30/Gluconolactonase/LRE-like region" evidence="4">
    <location>
        <begin position="15"/>
        <end position="265"/>
    </location>
</feature>
<feature type="binding site" evidence="3">
    <location>
        <position position="158"/>
    </location>
    <ligand>
        <name>a divalent metal cation</name>
        <dbReference type="ChEBI" id="CHEBI:60240"/>
    </ligand>
</feature>
<dbReference type="InterPro" id="IPR013658">
    <property type="entry name" value="SGL"/>
</dbReference>
<accession>A0A6A7Y738</accession>
<dbReference type="PANTHER" id="PTHR10907:SF47">
    <property type="entry name" value="REGUCALCIN"/>
    <property type="match status" value="1"/>
</dbReference>
<dbReference type="InterPro" id="IPR005511">
    <property type="entry name" value="SMP-30"/>
</dbReference>
<organism evidence="5 6">
    <name type="scientific">Segnochrobactrum spirostomi</name>
    <dbReference type="NCBI Taxonomy" id="2608987"/>
    <lineage>
        <taxon>Bacteria</taxon>
        <taxon>Pseudomonadati</taxon>
        <taxon>Pseudomonadota</taxon>
        <taxon>Alphaproteobacteria</taxon>
        <taxon>Hyphomicrobiales</taxon>
        <taxon>Segnochrobactraceae</taxon>
        <taxon>Segnochrobactrum</taxon>
    </lineage>
</organism>
<comment type="cofactor">
    <cofactor evidence="3">
        <name>Zn(2+)</name>
        <dbReference type="ChEBI" id="CHEBI:29105"/>
    </cofactor>
    <text evidence="3">Binds 1 divalent metal cation per subunit.</text>
</comment>
<feature type="active site" description="Proton donor/acceptor" evidence="2">
    <location>
        <position position="207"/>
    </location>
</feature>
<dbReference type="GO" id="GO:0019853">
    <property type="term" value="P:L-ascorbic acid biosynthetic process"/>
    <property type="evidence" value="ECO:0007669"/>
    <property type="project" value="TreeGrafter"/>
</dbReference>
<keyword evidence="6" id="KW-1185">Reference proteome</keyword>
<reference evidence="5 6" key="1">
    <citation type="submission" date="2019-09" db="EMBL/GenBank/DDBJ databases">
        <title>Segnochrobactrum spirostomi gen. nov., sp. nov., isolated from the ciliate Spirostomum cf. yagiui and description of a novel family, Segnochrobactraceae fam. nov. within the order Rhizobiales of the class Alphaproteobacteria.</title>
        <authorList>
            <person name="Akter S."/>
            <person name="Shazib S.U.A."/>
            <person name="Shin M.K."/>
        </authorList>
    </citation>
    <scope>NUCLEOTIDE SEQUENCE [LARGE SCALE GENOMIC DNA]</scope>
    <source>
        <strain evidence="5 6">Sp-1</strain>
    </source>
</reference>
<feature type="binding site" evidence="3">
    <location>
        <position position="17"/>
    </location>
    <ligand>
        <name>a divalent metal cation</name>
        <dbReference type="ChEBI" id="CHEBI:60240"/>
    </ligand>
</feature>
<dbReference type="GO" id="GO:0004341">
    <property type="term" value="F:gluconolactonase activity"/>
    <property type="evidence" value="ECO:0007669"/>
    <property type="project" value="TreeGrafter"/>
</dbReference>
<protein>
    <submittedName>
        <fullName evidence="5">SMP-30/gluconolactonase/LRE family protein</fullName>
    </submittedName>
</protein>
<dbReference type="Gene3D" id="2.120.10.30">
    <property type="entry name" value="TolB, C-terminal domain"/>
    <property type="match status" value="1"/>
</dbReference>
<comment type="similarity">
    <text evidence="1">Belongs to the SMP-30/CGR1 family.</text>
</comment>